<organism evidence="2 3">
    <name type="scientific">Ephemerocybe angulata</name>
    <dbReference type="NCBI Taxonomy" id="980116"/>
    <lineage>
        <taxon>Eukaryota</taxon>
        <taxon>Fungi</taxon>
        <taxon>Dikarya</taxon>
        <taxon>Basidiomycota</taxon>
        <taxon>Agaricomycotina</taxon>
        <taxon>Agaricomycetes</taxon>
        <taxon>Agaricomycetidae</taxon>
        <taxon>Agaricales</taxon>
        <taxon>Agaricineae</taxon>
        <taxon>Psathyrellaceae</taxon>
        <taxon>Ephemerocybe</taxon>
    </lineage>
</organism>
<comment type="caution">
    <text evidence="2">The sequence shown here is derived from an EMBL/GenBank/DDBJ whole genome shotgun (WGS) entry which is preliminary data.</text>
</comment>
<feature type="signal peptide" evidence="1">
    <location>
        <begin position="1"/>
        <end position="20"/>
    </location>
</feature>
<evidence type="ECO:0000313" key="2">
    <source>
        <dbReference type="EMBL" id="KAF6750043.1"/>
    </source>
</evidence>
<dbReference type="Proteomes" id="UP000521943">
    <property type="component" value="Unassembled WGS sequence"/>
</dbReference>
<evidence type="ECO:0000256" key="1">
    <source>
        <dbReference type="SAM" id="SignalP"/>
    </source>
</evidence>
<evidence type="ECO:0000313" key="3">
    <source>
        <dbReference type="Proteomes" id="UP000521943"/>
    </source>
</evidence>
<protein>
    <submittedName>
        <fullName evidence="2">Uncharacterized protein</fullName>
    </submittedName>
</protein>
<dbReference type="EMBL" id="JACGCI010000059">
    <property type="protein sequence ID" value="KAF6750043.1"/>
    <property type="molecule type" value="Genomic_DNA"/>
</dbReference>
<proteinExistence type="predicted"/>
<dbReference type="AlphaFoldDB" id="A0A8H6HN18"/>
<name>A0A8H6HN18_9AGAR</name>
<feature type="chain" id="PRO_5034655383" evidence="1">
    <location>
        <begin position="21"/>
        <end position="156"/>
    </location>
</feature>
<gene>
    <name evidence="2" type="ORF">DFP72DRAFT_1072657</name>
</gene>
<sequence>MRLSLIALVPLTALLSVVHAHSDYTYEAREHINELATRDFEDSLLTTRQELADLSTRELLNELEDRLQRRGRGGYENLEKDSRLDTVKDWIKKKLPSGRYYCISCGTTTTYFKTEDAVLKHINFYELRHDLWIKDRRDVTISVKDGKAVSIHVAPA</sequence>
<keyword evidence="3" id="KW-1185">Reference proteome</keyword>
<reference evidence="2 3" key="1">
    <citation type="submission" date="2020-07" db="EMBL/GenBank/DDBJ databases">
        <title>Comparative genomics of pyrophilous fungi reveals a link between fire events and developmental genes.</title>
        <authorList>
            <consortium name="DOE Joint Genome Institute"/>
            <person name="Steindorff A.S."/>
            <person name="Carver A."/>
            <person name="Calhoun S."/>
            <person name="Stillman K."/>
            <person name="Liu H."/>
            <person name="Lipzen A."/>
            <person name="Pangilinan J."/>
            <person name="Labutti K."/>
            <person name="Bruns T.D."/>
            <person name="Grigoriev I.V."/>
        </authorList>
    </citation>
    <scope>NUCLEOTIDE SEQUENCE [LARGE SCALE GENOMIC DNA]</scope>
    <source>
        <strain evidence="2 3">CBS 144469</strain>
    </source>
</reference>
<keyword evidence="1" id="KW-0732">Signal</keyword>
<dbReference type="OrthoDB" id="5803930at2759"/>
<accession>A0A8H6HN18</accession>